<evidence type="ECO:0000256" key="1">
    <source>
        <dbReference type="SAM" id="MobiDB-lite"/>
    </source>
</evidence>
<dbReference type="SUPFAM" id="SSF56784">
    <property type="entry name" value="HAD-like"/>
    <property type="match status" value="1"/>
</dbReference>
<dbReference type="EMBL" id="BLAY01000042">
    <property type="protein sequence ID" value="GET38295.1"/>
    <property type="molecule type" value="Genomic_DNA"/>
</dbReference>
<dbReference type="Pfam" id="PF00702">
    <property type="entry name" value="Hydrolase"/>
    <property type="match status" value="1"/>
</dbReference>
<keyword evidence="2" id="KW-0378">Hydrolase</keyword>
<dbReference type="InterPro" id="IPR036412">
    <property type="entry name" value="HAD-like_sf"/>
</dbReference>
<organism evidence="2 3">
    <name type="scientific">Microseira wollei NIES-4236</name>
    <dbReference type="NCBI Taxonomy" id="2530354"/>
    <lineage>
        <taxon>Bacteria</taxon>
        <taxon>Bacillati</taxon>
        <taxon>Cyanobacteriota</taxon>
        <taxon>Cyanophyceae</taxon>
        <taxon>Oscillatoriophycideae</taxon>
        <taxon>Aerosakkonematales</taxon>
        <taxon>Aerosakkonemataceae</taxon>
        <taxon>Microseira</taxon>
    </lineage>
</organism>
<dbReference type="InterPro" id="IPR006438">
    <property type="entry name" value="HAD-SF_TIGR01548"/>
</dbReference>
<evidence type="ECO:0000313" key="2">
    <source>
        <dbReference type="EMBL" id="GET38295.1"/>
    </source>
</evidence>
<name>A0AAV3XBZ2_9CYAN</name>
<comment type="caution">
    <text evidence="2">The sequence shown here is derived from an EMBL/GenBank/DDBJ whole genome shotgun (WGS) entry which is preliminary data.</text>
</comment>
<feature type="region of interest" description="Disordered" evidence="1">
    <location>
        <begin position="203"/>
        <end position="252"/>
    </location>
</feature>
<gene>
    <name evidence="2" type="ORF">MiSe_30510</name>
</gene>
<accession>A0AAV3XBZ2</accession>
<evidence type="ECO:0000313" key="3">
    <source>
        <dbReference type="Proteomes" id="UP001050975"/>
    </source>
</evidence>
<dbReference type="Proteomes" id="UP001050975">
    <property type="component" value="Unassembled WGS sequence"/>
</dbReference>
<reference evidence="2" key="1">
    <citation type="submission" date="2019-10" db="EMBL/GenBank/DDBJ databases">
        <title>Draft genome sequece of Microseira wollei NIES-4236.</title>
        <authorList>
            <person name="Yamaguchi H."/>
            <person name="Suzuki S."/>
            <person name="Kawachi M."/>
        </authorList>
    </citation>
    <scope>NUCLEOTIDE SEQUENCE</scope>
    <source>
        <strain evidence="2">NIES-4236</strain>
    </source>
</reference>
<dbReference type="InterPro" id="IPR023214">
    <property type="entry name" value="HAD_sf"/>
</dbReference>
<sequence>MTQTSNSVPPIVVFDIDGVVRDVGGSYRRAIADTVEHFTNNAYRPTVEDLDRLKSEGIWNNDWEASQELVYRYFEAQGRQRTDISLNYDTMVDFFQSRYRGANWDGYICSEPLLLQPSYLEHLTNAGIPWGFFSGAPRDEAMYVLSRLGLNSPVLVAMEDAPGKPDPTGLFATVRQLAEGSAVIGVAQSRDDSCGVGILPAPVIQGTGETPIPPHPGTGETPIPPHPGTGETPIPPHPGTGETPIPQKDQNHPVSMQRPVIYVGDTVADMYVVEKARHLQDNRTWIAVGILPPHVLETPLRLDAYTATLQQAGAAIVLGNVEELTPARIYGLLNLDL</sequence>
<feature type="compositionally biased region" description="Pro residues" evidence="1">
    <location>
        <begin position="211"/>
        <end position="238"/>
    </location>
</feature>
<protein>
    <submittedName>
        <fullName evidence="2">HAD family hydrolase</fullName>
    </submittedName>
</protein>
<dbReference type="Gene3D" id="3.40.50.1000">
    <property type="entry name" value="HAD superfamily/HAD-like"/>
    <property type="match status" value="1"/>
</dbReference>
<dbReference type="GO" id="GO:0016787">
    <property type="term" value="F:hydrolase activity"/>
    <property type="evidence" value="ECO:0007669"/>
    <property type="project" value="UniProtKB-KW"/>
</dbReference>
<keyword evidence="3" id="KW-1185">Reference proteome</keyword>
<dbReference type="NCBIfam" id="TIGR01548">
    <property type="entry name" value="HAD-SF-IA-hyp1"/>
    <property type="match status" value="1"/>
</dbReference>
<proteinExistence type="predicted"/>
<dbReference type="AlphaFoldDB" id="A0AAV3XBZ2"/>